<evidence type="ECO:0000313" key="1">
    <source>
        <dbReference type="EMBL" id="KKK47575.1"/>
    </source>
</evidence>
<dbReference type="SUPFAM" id="SSF48452">
    <property type="entry name" value="TPR-like"/>
    <property type="match status" value="1"/>
</dbReference>
<dbReference type="Gene3D" id="1.25.40.10">
    <property type="entry name" value="Tetratricopeptide repeat domain"/>
    <property type="match status" value="1"/>
</dbReference>
<feature type="non-terminal residue" evidence="1">
    <location>
        <position position="1"/>
    </location>
</feature>
<accession>A0A0F8WHC3</accession>
<organism evidence="1">
    <name type="scientific">marine sediment metagenome</name>
    <dbReference type="NCBI Taxonomy" id="412755"/>
    <lineage>
        <taxon>unclassified sequences</taxon>
        <taxon>metagenomes</taxon>
        <taxon>ecological metagenomes</taxon>
    </lineage>
</organism>
<reference evidence="1" key="1">
    <citation type="journal article" date="2015" name="Nature">
        <title>Complex archaea that bridge the gap between prokaryotes and eukaryotes.</title>
        <authorList>
            <person name="Spang A."/>
            <person name="Saw J.H."/>
            <person name="Jorgensen S.L."/>
            <person name="Zaremba-Niedzwiedzka K."/>
            <person name="Martijn J."/>
            <person name="Lind A.E."/>
            <person name="van Eijk R."/>
            <person name="Schleper C."/>
            <person name="Guy L."/>
            <person name="Ettema T.J."/>
        </authorList>
    </citation>
    <scope>NUCLEOTIDE SEQUENCE</scope>
</reference>
<proteinExistence type="predicted"/>
<sequence length="336" mass="39598">REGYPDVFFLQPRVFRRTEGLRFEGKSHNYIVGSSEKYPRKFPINELIFVHARTDENAQKRAEQRRKMNLKNLGEDIKNEPDKPRPYFYLAQTYLEIKDYKKAEKYYKIYLGKSEWGDERAQAYLGLSTMLAGEDDDARKEEAKKYALLAITERWDRAEPYLLLGDIAFEVGKDKDLSDFDRIEAFYEAEHWYKAATKMKPPISSLFLHGPSYAFLPYERLCQVYDRTCRWQDAIENGLVVLKFLKTLDSMSRNIQVWEKNLQVIPENRSILVFARGAEFIAPIAEYFTKHNYNVALHERFDSDLLTFCHKPGDIVFFEWCDVNVVEATRSREKPA</sequence>
<comment type="caution">
    <text evidence="1">The sequence shown here is derived from an EMBL/GenBank/DDBJ whole genome shotgun (WGS) entry which is preliminary data.</text>
</comment>
<dbReference type="InterPro" id="IPR011990">
    <property type="entry name" value="TPR-like_helical_dom_sf"/>
</dbReference>
<dbReference type="AlphaFoldDB" id="A0A0F8WHC3"/>
<name>A0A0F8WHC3_9ZZZZ</name>
<dbReference type="EMBL" id="LAZR01069510">
    <property type="protein sequence ID" value="KKK47575.1"/>
    <property type="molecule type" value="Genomic_DNA"/>
</dbReference>
<protein>
    <recommendedName>
        <fullName evidence="2">Tetratricopeptide repeat protein</fullName>
    </recommendedName>
</protein>
<evidence type="ECO:0008006" key="2">
    <source>
        <dbReference type="Google" id="ProtNLM"/>
    </source>
</evidence>
<feature type="non-terminal residue" evidence="1">
    <location>
        <position position="336"/>
    </location>
</feature>
<gene>
    <name evidence="1" type="ORF">LCGC14_3153810</name>
</gene>